<evidence type="ECO:0000256" key="2">
    <source>
        <dbReference type="ARBA" id="ARBA00023125"/>
    </source>
</evidence>
<feature type="domain" description="HTH araC/xylS-type" evidence="5">
    <location>
        <begin position="195"/>
        <end position="276"/>
    </location>
</feature>
<dbReference type="SMART" id="SM00342">
    <property type="entry name" value="HTH_ARAC"/>
    <property type="match status" value="1"/>
</dbReference>
<organism evidence="6 7">
    <name type="scientific">Pseudofrankia inefficax (strain DSM 45817 / CECT 9037 / DDB 130130 / EuI1c)</name>
    <name type="common">Frankia inefficax</name>
    <dbReference type="NCBI Taxonomy" id="298654"/>
    <lineage>
        <taxon>Bacteria</taxon>
        <taxon>Bacillati</taxon>
        <taxon>Actinomycetota</taxon>
        <taxon>Actinomycetes</taxon>
        <taxon>Frankiales</taxon>
        <taxon>Frankiaceae</taxon>
        <taxon>Pseudofrankia</taxon>
    </lineage>
</organism>
<dbReference type="RefSeq" id="WP_013423761.1">
    <property type="nucleotide sequence ID" value="NC_014666.1"/>
</dbReference>
<dbReference type="eggNOG" id="COG2207">
    <property type="taxonomic scope" value="Bacteria"/>
</dbReference>
<dbReference type="Proteomes" id="UP000002484">
    <property type="component" value="Chromosome"/>
</dbReference>
<evidence type="ECO:0000256" key="4">
    <source>
        <dbReference type="SAM" id="MobiDB-lite"/>
    </source>
</evidence>
<dbReference type="InterPro" id="IPR050204">
    <property type="entry name" value="AraC_XylS_family_regulators"/>
</dbReference>
<dbReference type="STRING" id="298654.FraEuI1c_2610"/>
<dbReference type="GO" id="GO:0003700">
    <property type="term" value="F:DNA-binding transcription factor activity"/>
    <property type="evidence" value="ECO:0007669"/>
    <property type="project" value="InterPro"/>
</dbReference>
<dbReference type="InterPro" id="IPR046532">
    <property type="entry name" value="DUF6597"/>
</dbReference>
<keyword evidence="2" id="KW-0238">DNA-binding</keyword>
<evidence type="ECO:0000256" key="1">
    <source>
        <dbReference type="ARBA" id="ARBA00023015"/>
    </source>
</evidence>
<dbReference type="Pfam" id="PF12833">
    <property type="entry name" value="HTH_18"/>
    <property type="match status" value="1"/>
</dbReference>
<dbReference type="InParanoid" id="E3J410"/>
<dbReference type="Pfam" id="PF20240">
    <property type="entry name" value="DUF6597"/>
    <property type="match status" value="1"/>
</dbReference>
<name>E3J410_PSEI1</name>
<dbReference type="InterPro" id="IPR018060">
    <property type="entry name" value="HTH_AraC"/>
</dbReference>
<evidence type="ECO:0000313" key="6">
    <source>
        <dbReference type="EMBL" id="ADP80643.1"/>
    </source>
</evidence>
<evidence type="ECO:0000256" key="3">
    <source>
        <dbReference type="ARBA" id="ARBA00023163"/>
    </source>
</evidence>
<keyword evidence="3" id="KW-0804">Transcription</keyword>
<dbReference type="AlphaFoldDB" id="E3J410"/>
<dbReference type="PROSITE" id="PS01124">
    <property type="entry name" value="HTH_ARAC_FAMILY_2"/>
    <property type="match status" value="1"/>
</dbReference>
<keyword evidence="1" id="KW-0805">Transcription regulation</keyword>
<dbReference type="GO" id="GO:0043565">
    <property type="term" value="F:sequence-specific DNA binding"/>
    <property type="evidence" value="ECO:0007669"/>
    <property type="project" value="InterPro"/>
</dbReference>
<dbReference type="EMBL" id="CP002299">
    <property type="protein sequence ID" value="ADP80643.1"/>
    <property type="molecule type" value="Genomic_DNA"/>
</dbReference>
<dbReference type="Gene3D" id="1.10.10.60">
    <property type="entry name" value="Homeodomain-like"/>
    <property type="match status" value="1"/>
</dbReference>
<gene>
    <name evidence="6" type="ordered locus">FraEuI1c_2610</name>
</gene>
<keyword evidence="7" id="KW-1185">Reference proteome</keyword>
<dbReference type="HOGENOM" id="CLU_066193_3_0_11"/>
<evidence type="ECO:0000313" key="7">
    <source>
        <dbReference type="Proteomes" id="UP000002484"/>
    </source>
</evidence>
<sequence>MYDERRARTVAATVWRAVADGGARPAGGSGPGRSAAASAPGGLGVADGAGGSGPIGAGAAGPGPAAHRVLPDGCMDLIWSRAGLGDIGQIIVAGPDTAATVTLWRPGVVHLGLRFDSAVGPAHIGVPASEVRDRRVPLAEIWGRAEAARLAERLAAADASAATFEAEIVRRGRRDGLADLLAPSALASIRAGAPVAQVARTAALSERQLLRRCQLAVGYGPKTLARIVRFRRALALARGGTPFAAVAAEAGYADQAHLAREVHSLGGAPLGELIAPTA</sequence>
<dbReference type="KEGG" id="fri:FraEuI1c_2610"/>
<dbReference type="OrthoDB" id="9815799at2"/>
<evidence type="ECO:0000259" key="5">
    <source>
        <dbReference type="PROSITE" id="PS01124"/>
    </source>
</evidence>
<proteinExistence type="predicted"/>
<reference evidence="6 7" key="1">
    <citation type="submission" date="2010-10" db="EMBL/GenBank/DDBJ databases">
        <title>Complete sequence of Frankia sp. EuI1c.</title>
        <authorList>
            <consortium name="US DOE Joint Genome Institute"/>
            <person name="Lucas S."/>
            <person name="Copeland A."/>
            <person name="Lapidus A."/>
            <person name="Cheng J.-F."/>
            <person name="Bruce D."/>
            <person name="Goodwin L."/>
            <person name="Pitluck S."/>
            <person name="Chertkov O."/>
            <person name="Detter J.C."/>
            <person name="Han C."/>
            <person name="Tapia R."/>
            <person name="Land M."/>
            <person name="Hauser L."/>
            <person name="Jeffries C."/>
            <person name="Kyrpides N."/>
            <person name="Ivanova N."/>
            <person name="Mikhailova N."/>
            <person name="Beauchemin N."/>
            <person name="Sen A."/>
            <person name="Sur S.A."/>
            <person name="Gtari M."/>
            <person name="Wall L."/>
            <person name="Tisa L."/>
            <person name="Woyke T."/>
        </authorList>
    </citation>
    <scope>NUCLEOTIDE SEQUENCE [LARGE SCALE GENOMIC DNA]</scope>
    <source>
        <strain evidence="7">DSM 45817 / CECT 9037 / EuI1c</strain>
    </source>
</reference>
<protein>
    <submittedName>
        <fullName evidence="6">Helix-turn-helix, AraC domain protein</fullName>
    </submittedName>
</protein>
<accession>E3J410</accession>
<dbReference type="PANTHER" id="PTHR46796:SF15">
    <property type="entry name" value="BLL1074 PROTEIN"/>
    <property type="match status" value="1"/>
</dbReference>
<dbReference type="PANTHER" id="PTHR46796">
    <property type="entry name" value="HTH-TYPE TRANSCRIPTIONAL ACTIVATOR RHAS-RELATED"/>
    <property type="match status" value="1"/>
</dbReference>
<feature type="region of interest" description="Disordered" evidence="4">
    <location>
        <begin position="21"/>
        <end position="40"/>
    </location>
</feature>